<dbReference type="PANTHER" id="PTHR28242">
    <property type="entry name" value="PHOSPHORELAY INTERMEDIATE PROTEIN YPD1"/>
    <property type="match status" value="1"/>
</dbReference>
<evidence type="ECO:0000313" key="8">
    <source>
        <dbReference type="EMBL" id="GAQ89487.1"/>
    </source>
</evidence>
<feature type="compositionally biased region" description="Polar residues" evidence="6">
    <location>
        <begin position="1"/>
        <end position="10"/>
    </location>
</feature>
<accession>A0A1Y1ILH8</accession>
<keyword evidence="3" id="KW-0539">Nucleus</keyword>
<dbReference type="Pfam" id="PF01627">
    <property type="entry name" value="Hpt"/>
    <property type="match status" value="1"/>
</dbReference>
<gene>
    <name evidence="8" type="ORF">KFL_005290020</name>
</gene>
<dbReference type="GO" id="GO:0043424">
    <property type="term" value="F:protein histidine kinase binding"/>
    <property type="evidence" value="ECO:0000318"/>
    <property type="project" value="GO_Central"/>
</dbReference>
<comment type="domain">
    <text evidence="5">Histidine-containing phosphotransfer domain (HPt) contains an active histidine that mediates the phosphotransfer.</text>
</comment>
<dbReference type="CDD" id="cd00088">
    <property type="entry name" value="HPT"/>
    <property type="match status" value="1"/>
</dbReference>
<dbReference type="OMA" id="QNTDACL"/>
<feature type="domain" description="HPt" evidence="7">
    <location>
        <begin position="65"/>
        <end position="160"/>
    </location>
</feature>
<proteinExistence type="predicted"/>
<evidence type="ECO:0000256" key="4">
    <source>
        <dbReference type="PROSITE-ProRule" id="PRU00110"/>
    </source>
</evidence>
<keyword evidence="4" id="KW-0597">Phosphoprotein</keyword>
<evidence type="ECO:0000313" key="9">
    <source>
        <dbReference type="Proteomes" id="UP000054558"/>
    </source>
</evidence>
<dbReference type="InterPro" id="IPR008207">
    <property type="entry name" value="Sig_transdc_His_kin_Hpt_dom"/>
</dbReference>
<dbReference type="OrthoDB" id="1673781at2759"/>
<dbReference type="GO" id="GO:0005634">
    <property type="term" value="C:nucleus"/>
    <property type="evidence" value="ECO:0000318"/>
    <property type="project" value="GO_Central"/>
</dbReference>
<feature type="compositionally biased region" description="Basic and acidic residues" evidence="6">
    <location>
        <begin position="12"/>
        <end position="26"/>
    </location>
</feature>
<sequence length="178" mass="20122">MSEKSMTPQKQGKVDGAESKKADVLEEKSVEELQEYLEEFRTKLLDDGVLDEQFTQLQQLQDDSNQDFVKEVVDLFFEDSTKLLDQLSKEVKTEPIDYKQVDAHVHQFKGSSSSVGAHRVTEVCKSFRLCCDKEDAPGCKASLEKVKQEFALFKAKLGELLDIESKIIEKGGTLPMPE</sequence>
<dbReference type="EMBL" id="DF237478">
    <property type="protein sequence ID" value="GAQ89487.1"/>
    <property type="molecule type" value="Genomic_DNA"/>
</dbReference>
<keyword evidence="1" id="KW-0963">Cytoplasm</keyword>
<name>A0A1Y1ILH8_KLENI</name>
<evidence type="ECO:0000256" key="5">
    <source>
        <dbReference type="RuleBase" id="RU369004"/>
    </source>
</evidence>
<reference evidence="8 9" key="1">
    <citation type="journal article" date="2014" name="Nat. Commun.">
        <title>Klebsormidium flaccidum genome reveals primary factors for plant terrestrial adaptation.</title>
        <authorList>
            <person name="Hori K."/>
            <person name="Maruyama F."/>
            <person name="Fujisawa T."/>
            <person name="Togashi T."/>
            <person name="Yamamoto N."/>
            <person name="Seo M."/>
            <person name="Sato S."/>
            <person name="Yamada T."/>
            <person name="Mori H."/>
            <person name="Tajima N."/>
            <person name="Moriyama T."/>
            <person name="Ikeuchi M."/>
            <person name="Watanabe M."/>
            <person name="Wada H."/>
            <person name="Kobayashi K."/>
            <person name="Saito M."/>
            <person name="Masuda T."/>
            <person name="Sasaki-Sekimoto Y."/>
            <person name="Mashiguchi K."/>
            <person name="Awai K."/>
            <person name="Shimojima M."/>
            <person name="Masuda S."/>
            <person name="Iwai M."/>
            <person name="Nobusawa T."/>
            <person name="Narise T."/>
            <person name="Kondo S."/>
            <person name="Saito H."/>
            <person name="Sato R."/>
            <person name="Murakawa M."/>
            <person name="Ihara Y."/>
            <person name="Oshima-Yamada Y."/>
            <person name="Ohtaka K."/>
            <person name="Satoh M."/>
            <person name="Sonobe K."/>
            <person name="Ishii M."/>
            <person name="Ohtani R."/>
            <person name="Kanamori-Sato M."/>
            <person name="Honoki R."/>
            <person name="Miyazaki D."/>
            <person name="Mochizuki H."/>
            <person name="Umetsu J."/>
            <person name="Higashi K."/>
            <person name="Shibata D."/>
            <person name="Kamiya Y."/>
            <person name="Sato N."/>
            <person name="Nakamura Y."/>
            <person name="Tabata S."/>
            <person name="Ida S."/>
            <person name="Kurokawa K."/>
            <person name="Ohta H."/>
        </authorList>
    </citation>
    <scope>NUCLEOTIDE SEQUENCE [LARGE SCALE GENOMIC DNA]</scope>
    <source>
        <strain evidence="8 9">NIES-2285</strain>
    </source>
</reference>
<dbReference type="GO" id="GO:0005737">
    <property type="term" value="C:cytoplasm"/>
    <property type="evidence" value="ECO:0000318"/>
    <property type="project" value="GO_Central"/>
</dbReference>
<dbReference type="GO" id="GO:0009736">
    <property type="term" value="P:cytokinin-activated signaling pathway"/>
    <property type="evidence" value="ECO:0000318"/>
    <property type="project" value="GO_Central"/>
</dbReference>
<keyword evidence="9" id="KW-1185">Reference proteome</keyword>
<comment type="function">
    <text evidence="5">Functions as a two-component phosphorelay mediators between cytokinin sensor histidine kinases and response regulators (B-type ARRs). Plays an important role in propagating cytokinin signal transduction.</text>
</comment>
<evidence type="ECO:0000256" key="3">
    <source>
        <dbReference type="ARBA" id="ARBA00023242"/>
    </source>
</evidence>
<dbReference type="Proteomes" id="UP000054558">
    <property type="component" value="Unassembled WGS sequence"/>
</dbReference>
<evidence type="ECO:0000259" key="7">
    <source>
        <dbReference type="PROSITE" id="PS50894"/>
    </source>
</evidence>
<dbReference type="InterPro" id="IPR036641">
    <property type="entry name" value="HPT_dom_sf"/>
</dbReference>
<evidence type="ECO:0000256" key="1">
    <source>
        <dbReference type="ARBA" id="ARBA00022490"/>
    </source>
</evidence>
<dbReference type="GO" id="GO:0005829">
    <property type="term" value="C:cytosol"/>
    <property type="evidence" value="ECO:0007669"/>
    <property type="project" value="UniProtKB-SubCell"/>
</dbReference>
<dbReference type="GO" id="GO:0000160">
    <property type="term" value="P:phosphorelay signal transduction system"/>
    <property type="evidence" value="ECO:0000318"/>
    <property type="project" value="GO_Central"/>
</dbReference>
<dbReference type="InterPro" id="IPR045871">
    <property type="entry name" value="AHP1-5/YPD1"/>
</dbReference>
<evidence type="ECO:0000256" key="6">
    <source>
        <dbReference type="SAM" id="MobiDB-lite"/>
    </source>
</evidence>
<keyword evidence="5" id="KW-0902">Two-component regulatory system</keyword>
<protein>
    <recommendedName>
        <fullName evidence="5">Histidine-containing phosphotransfer protein</fullName>
    </recommendedName>
</protein>
<dbReference type="STRING" id="105231.A0A1Y1ILH8"/>
<evidence type="ECO:0000256" key="2">
    <source>
        <dbReference type="ARBA" id="ARBA00022864"/>
    </source>
</evidence>
<dbReference type="AlphaFoldDB" id="A0A1Y1ILH8"/>
<feature type="modified residue" description="Phosphohistidine" evidence="4">
    <location>
        <position position="106"/>
    </location>
</feature>
<dbReference type="Gene3D" id="1.20.120.160">
    <property type="entry name" value="HPT domain"/>
    <property type="match status" value="1"/>
</dbReference>
<dbReference type="FunFam" id="1.20.120.160:FF:000001">
    <property type="entry name" value="Histidine-containing phosphotransfer protein 1"/>
    <property type="match status" value="1"/>
</dbReference>
<dbReference type="PROSITE" id="PS50894">
    <property type="entry name" value="HPT"/>
    <property type="match status" value="1"/>
</dbReference>
<dbReference type="GO" id="GO:0009927">
    <property type="term" value="F:histidine phosphotransfer kinase activity"/>
    <property type="evidence" value="ECO:0000318"/>
    <property type="project" value="GO_Central"/>
</dbReference>
<feature type="region of interest" description="Disordered" evidence="6">
    <location>
        <begin position="1"/>
        <end position="26"/>
    </location>
</feature>
<dbReference type="SUPFAM" id="SSF47226">
    <property type="entry name" value="Histidine-containing phosphotransfer domain, HPT domain"/>
    <property type="match status" value="1"/>
</dbReference>
<dbReference type="PANTHER" id="PTHR28242:SF52">
    <property type="entry name" value="PHOSPHORELAY INTERMEDIATE PROTEIN YPD1"/>
    <property type="match status" value="1"/>
</dbReference>
<keyword evidence="2 5" id="KW-0932">Cytokinin signaling pathway</keyword>
<organism evidence="8 9">
    <name type="scientific">Klebsormidium nitens</name>
    <name type="common">Green alga</name>
    <name type="synonym">Ulothrix nitens</name>
    <dbReference type="NCBI Taxonomy" id="105231"/>
    <lineage>
        <taxon>Eukaryota</taxon>
        <taxon>Viridiplantae</taxon>
        <taxon>Streptophyta</taxon>
        <taxon>Klebsormidiophyceae</taxon>
        <taxon>Klebsormidiales</taxon>
        <taxon>Klebsormidiaceae</taxon>
        <taxon>Klebsormidium</taxon>
    </lineage>
</organism>
<comment type="subcellular location">
    <subcellularLocation>
        <location evidence="5">Cytoplasm</location>
        <location evidence="5">Cytosol</location>
    </subcellularLocation>
    <subcellularLocation>
        <location evidence="5">Nucleus</location>
    </subcellularLocation>
</comment>